<evidence type="ECO:0000256" key="1">
    <source>
        <dbReference type="ARBA" id="ARBA00022884"/>
    </source>
</evidence>
<feature type="domain" description="RRM" evidence="4">
    <location>
        <begin position="25"/>
        <end position="103"/>
    </location>
</feature>
<feature type="region of interest" description="Disordered" evidence="3">
    <location>
        <begin position="496"/>
        <end position="547"/>
    </location>
</feature>
<feature type="region of interest" description="Disordered" evidence="3">
    <location>
        <begin position="395"/>
        <end position="463"/>
    </location>
</feature>
<feature type="compositionally biased region" description="Basic and acidic residues" evidence="3">
    <location>
        <begin position="175"/>
        <end position="185"/>
    </location>
</feature>
<name>A0ABR2HG02_9EUKA</name>
<protein>
    <recommendedName>
        <fullName evidence="4">RRM domain-containing protein</fullName>
    </recommendedName>
</protein>
<evidence type="ECO:0000259" key="4">
    <source>
        <dbReference type="PROSITE" id="PS50102"/>
    </source>
</evidence>
<dbReference type="InterPro" id="IPR003954">
    <property type="entry name" value="RRM_euk-type"/>
</dbReference>
<feature type="compositionally biased region" description="Basic and acidic residues" evidence="3">
    <location>
        <begin position="10"/>
        <end position="23"/>
    </location>
</feature>
<evidence type="ECO:0000313" key="6">
    <source>
        <dbReference type="Proteomes" id="UP001470230"/>
    </source>
</evidence>
<dbReference type="InterPro" id="IPR000504">
    <property type="entry name" value="RRM_dom"/>
</dbReference>
<sequence>MSDSGNQSKESSEAHKNTKKEENVPLLFLGNLAPDVKDSDLKSFFGKIGTVKYVHIPTTKHTGESKGVGYIQYENIQDANKAIQELDGKKFQGRHIRVQFARPFSETEKKRAEKRQSQLSKSKRGSDVYSPDRTHRSSGLTRRDYDIPRDQYDDSNKIGSSMQSTRKQSSPPLQSRRDAFDERDHDLLRDRDRDRYERERSRDIERYRDTRDYYDRDAPIPYDPMDLDYERDRGLYRDRIRDRERDSREKDLRDWDRIRSDRDYESRREPSIMYESVSRMRDADRDLHDRYYDRPREYYDRDNYYYDRDRDRDYYHMLYSERNPIQYDREYDVQTFDPQQAAQIQVAAQQLPPSPQLTVRDFAQFRAAPPPLPPPPLPGYESRDFDDYEYYGRAQPTVQSTSTPTRLSQPPSASHYIDYDDKSTIPTDLPYDGLVQGGHPPLPTPPPLPPQQLTGHQPLPSPQALQKIGALDGVRLPPGYDLSQAYDGLLPLNVRAPISSMIPPPPPPQTRPPPQQPQQPPPPLPLRLAATHGLHSQYDQQIDNQNQ</sequence>
<evidence type="ECO:0000313" key="5">
    <source>
        <dbReference type="EMBL" id="KAK8846323.1"/>
    </source>
</evidence>
<reference evidence="5 6" key="1">
    <citation type="submission" date="2024-04" db="EMBL/GenBank/DDBJ databases">
        <title>Tritrichomonas musculus Genome.</title>
        <authorList>
            <person name="Alves-Ferreira E."/>
            <person name="Grigg M."/>
            <person name="Lorenzi H."/>
            <person name="Galac M."/>
        </authorList>
    </citation>
    <scope>NUCLEOTIDE SEQUENCE [LARGE SCALE GENOMIC DNA]</scope>
    <source>
        <strain evidence="5 6">EAF2021</strain>
    </source>
</reference>
<organism evidence="5 6">
    <name type="scientific">Tritrichomonas musculus</name>
    <dbReference type="NCBI Taxonomy" id="1915356"/>
    <lineage>
        <taxon>Eukaryota</taxon>
        <taxon>Metamonada</taxon>
        <taxon>Parabasalia</taxon>
        <taxon>Tritrichomonadida</taxon>
        <taxon>Tritrichomonadidae</taxon>
        <taxon>Tritrichomonas</taxon>
    </lineage>
</organism>
<feature type="region of interest" description="Disordered" evidence="3">
    <location>
        <begin position="1"/>
        <end position="23"/>
    </location>
</feature>
<dbReference type="EMBL" id="JAPFFF010000029">
    <property type="protein sequence ID" value="KAK8846323.1"/>
    <property type="molecule type" value="Genomic_DNA"/>
</dbReference>
<feature type="compositionally biased region" description="Polar residues" evidence="3">
    <location>
        <begin position="537"/>
        <end position="547"/>
    </location>
</feature>
<dbReference type="InterPro" id="IPR052462">
    <property type="entry name" value="SLIRP/GR-RBP-like"/>
</dbReference>
<dbReference type="PROSITE" id="PS50102">
    <property type="entry name" value="RRM"/>
    <property type="match status" value="1"/>
</dbReference>
<accession>A0ABR2HG02</accession>
<feature type="compositionally biased region" description="Basic and acidic residues" evidence="3">
    <location>
        <begin position="124"/>
        <end position="156"/>
    </location>
</feature>
<keyword evidence="1 2" id="KW-0694">RNA-binding</keyword>
<comment type="caution">
    <text evidence="5">The sequence shown here is derived from an EMBL/GenBank/DDBJ whole genome shotgun (WGS) entry which is preliminary data.</text>
</comment>
<gene>
    <name evidence="5" type="ORF">M9Y10_020332</name>
</gene>
<feature type="compositionally biased region" description="Basic and acidic residues" evidence="3">
    <location>
        <begin position="105"/>
        <end position="116"/>
    </location>
</feature>
<dbReference type="Gene3D" id="3.30.70.330">
    <property type="match status" value="1"/>
</dbReference>
<feature type="compositionally biased region" description="Polar residues" evidence="3">
    <location>
        <begin position="396"/>
        <end position="412"/>
    </location>
</feature>
<feature type="region of interest" description="Disordered" evidence="3">
    <location>
        <begin position="102"/>
        <end position="185"/>
    </location>
</feature>
<feature type="compositionally biased region" description="Polar residues" evidence="3">
    <location>
        <begin position="157"/>
        <end position="173"/>
    </location>
</feature>
<feature type="compositionally biased region" description="Pro residues" evidence="3">
    <location>
        <begin position="502"/>
        <end position="525"/>
    </location>
</feature>
<dbReference type="Pfam" id="PF00076">
    <property type="entry name" value="RRM_1"/>
    <property type="match status" value="1"/>
</dbReference>
<dbReference type="SMART" id="SM00361">
    <property type="entry name" value="RRM_1"/>
    <property type="match status" value="1"/>
</dbReference>
<dbReference type="SUPFAM" id="SSF54928">
    <property type="entry name" value="RNA-binding domain, RBD"/>
    <property type="match status" value="1"/>
</dbReference>
<dbReference type="InterPro" id="IPR035979">
    <property type="entry name" value="RBD_domain_sf"/>
</dbReference>
<evidence type="ECO:0000256" key="3">
    <source>
        <dbReference type="SAM" id="MobiDB-lite"/>
    </source>
</evidence>
<dbReference type="InterPro" id="IPR012677">
    <property type="entry name" value="Nucleotide-bd_a/b_plait_sf"/>
</dbReference>
<keyword evidence="6" id="KW-1185">Reference proteome</keyword>
<dbReference type="CDD" id="cd00590">
    <property type="entry name" value="RRM_SF"/>
    <property type="match status" value="1"/>
</dbReference>
<proteinExistence type="predicted"/>
<dbReference type="SMART" id="SM00360">
    <property type="entry name" value="RRM"/>
    <property type="match status" value="1"/>
</dbReference>
<feature type="compositionally biased region" description="Pro residues" evidence="3">
    <location>
        <begin position="440"/>
        <end position="450"/>
    </location>
</feature>
<dbReference type="Proteomes" id="UP001470230">
    <property type="component" value="Unassembled WGS sequence"/>
</dbReference>
<dbReference type="PANTHER" id="PTHR48027">
    <property type="entry name" value="HETEROGENEOUS NUCLEAR RIBONUCLEOPROTEIN 87F-RELATED"/>
    <property type="match status" value="1"/>
</dbReference>
<evidence type="ECO:0000256" key="2">
    <source>
        <dbReference type="PROSITE-ProRule" id="PRU00176"/>
    </source>
</evidence>